<dbReference type="Proteomes" id="UP000825935">
    <property type="component" value="Chromosome 33"/>
</dbReference>
<evidence type="ECO:0000256" key="13">
    <source>
        <dbReference type="SAM" id="Phobius"/>
    </source>
</evidence>
<evidence type="ECO:0000256" key="11">
    <source>
        <dbReference type="ARBA" id="ARBA00023170"/>
    </source>
</evidence>
<keyword evidence="9 13" id="KW-1133">Transmembrane helix</keyword>
<evidence type="ECO:0000256" key="3">
    <source>
        <dbReference type="ARBA" id="ARBA00022679"/>
    </source>
</evidence>
<dbReference type="OrthoDB" id="2151624at2759"/>
<organism evidence="16 17">
    <name type="scientific">Ceratopteris richardii</name>
    <name type="common">Triangle waterfern</name>
    <dbReference type="NCBI Taxonomy" id="49495"/>
    <lineage>
        <taxon>Eukaryota</taxon>
        <taxon>Viridiplantae</taxon>
        <taxon>Streptophyta</taxon>
        <taxon>Embryophyta</taxon>
        <taxon>Tracheophyta</taxon>
        <taxon>Polypodiopsida</taxon>
        <taxon>Polypodiidae</taxon>
        <taxon>Polypodiales</taxon>
        <taxon>Pteridineae</taxon>
        <taxon>Pteridaceae</taxon>
        <taxon>Parkerioideae</taxon>
        <taxon>Ceratopteris</taxon>
    </lineage>
</organism>
<name>A0A8T2QQJ2_CERRI</name>
<comment type="caution">
    <text evidence="16">The sequence shown here is derived from an EMBL/GenBank/DDBJ whole genome shotgun (WGS) entry which is preliminary data.</text>
</comment>
<reference evidence="16" key="1">
    <citation type="submission" date="2021-08" db="EMBL/GenBank/DDBJ databases">
        <title>WGS assembly of Ceratopteris richardii.</title>
        <authorList>
            <person name="Marchant D.B."/>
            <person name="Chen G."/>
            <person name="Jenkins J."/>
            <person name="Shu S."/>
            <person name="Leebens-Mack J."/>
            <person name="Grimwood J."/>
            <person name="Schmutz J."/>
            <person name="Soltis P."/>
            <person name="Soltis D."/>
            <person name="Chen Z.-H."/>
        </authorList>
    </citation>
    <scope>NUCLEOTIDE SEQUENCE</scope>
    <source>
        <strain evidence="16">Whitten #5841</strain>
        <tissue evidence="16">Leaf</tissue>
    </source>
</reference>
<keyword evidence="17" id="KW-1185">Reference proteome</keyword>
<dbReference type="Pfam" id="PF07714">
    <property type="entry name" value="PK_Tyr_Ser-Thr"/>
    <property type="match status" value="1"/>
</dbReference>
<dbReference type="PANTHER" id="PTHR48006:SF87">
    <property type="entry name" value="INACTIVE LRR RECEPTOR-LIKE SERINE_THREONINE-PROTEIN KINASE BIR2"/>
    <property type="match status" value="1"/>
</dbReference>
<gene>
    <name evidence="16" type="ORF">KP509_33G064900</name>
</gene>
<evidence type="ECO:0000313" key="17">
    <source>
        <dbReference type="Proteomes" id="UP000825935"/>
    </source>
</evidence>
<keyword evidence="4 13" id="KW-0812">Transmembrane</keyword>
<dbReference type="SUPFAM" id="SSF52058">
    <property type="entry name" value="L domain-like"/>
    <property type="match status" value="1"/>
</dbReference>
<keyword evidence="12" id="KW-0325">Glycoprotein</keyword>
<protein>
    <recommendedName>
        <fullName evidence="15">Protein kinase domain-containing protein</fullName>
    </recommendedName>
</protein>
<feature type="chain" id="PRO_5035728983" description="Protein kinase domain-containing protein" evidence="14">
    <location>
        <begin position="26"/>
        <end position="616"/>
    </location>
</feature>
<keyword evidence="6" id="KW-0677">Repeat</keyword>
<evidence type="ECO:0000313" key="16">
    <source>
        <dbReference type="EMBL" id="KAH7286227.1"/>
    </source>
</evidence>
<evidence type="ECO:0000256" key="7">
    <source>
        <dbReference type="ARBA" id="ARBA00022741"/>
    </source>
</evidence>
<dbReference type="SUPFAM" id="SSF56112">
    <property type="entry name" value="Protein kinase-like (PK-like)"/>
    <property type="match status" value="1"/>
</dbReference>
<dbReference type="InterPro" id="IPR000719">
    <property type="entry name" value="Prot_kinase_dom"/>
</dbReference>
<dbReference type="PANTHER" id="PTHR48006">
    <property type="entry name" value="LEUCINE-RICH REPEAT-CONTAINING PROTEIN DDB_G0281931-RELATED"/>
    <property type="match status" value="1"/>
</dbReference>
<keyword evidence="5 14" id="KW-0732">Signal</keyword>
<evidence type="ECO:0000256" key="14">
    <source>
        <dbReference type="SAM" id="SignalP"/>
    </source>
</evidence>
<dbReference type="FunFam" id="3.80.10.10:FF:000400">
    <property type="entry name" value="Nuclear pore complex protein NUP107"/>
    <property type="match status" value="1"/>
</dbReference>
<evidence type="ECO:0000256" key="5">
    <source>
        <dbReference type="ARBA" id="ARBA00022729"/>
    </source>
</evidence>
<keyword evidence="11" id="KW-0675">Receptor</keyword>
<dbReference type="GO" id="GO:0016020">
    <property type="term" value="C:membrane"/>
    <property type="evidence" value="ECO:0007669"/>
    <property type="project" value="UniProtKB-SubCell"/>
</dbReference>
<feature type="transmembrane region" description="Helical" evidence="13">
    <location>
        <begin position="228"/>
        <end position="251"/>
    </location>
</feature>
<comment type="subcellular location">
    <subcellularLocation>
        <location evidence="1">Membrane</location>
        <topology evidence="1">Single-pass type I membrane protein</topology>
    </subcellularLocation>
</comment>
<keyword evidence="3" id="KW-0808">Transferase</keyword>
<evidence type="ECO:0000256" key="12">
    <source>
        <dbReference type="ARBA" id="ARBA00023180"/>
    </source>
</evidence>
<dbReference type="PROSITE" id="PS50011">
    <property type="entry name" value="PROTEIN_KINASE_DOM"/>
    <property type="match status" value="1"/>
</dbReference>
<evidence type="ECO:0000256" key="1">
    <source>
        <dbReference type="ARBA" id="ARBA00004479"/>
    </source>
</evidence>
<evidence type="ECO:0000256" key="4">
    <source>
        <dbReference type="ARBA" id="ARBA00022692"/>
    </source>
</evidence>
<proteinExistence type="predicted"/>
<dbReference type="InterPro" id="IPR051824">
    <property type="entry name" value="LRR_Rcpt-Like_S/T_Kinase"/>
</dbReference>
<dbReference type="InterPro" id="IPR011009">
    <property type="entry name" value="Kinase-like_dom_sf"/>
</dbReference>
<dbReference type="GO" id="GO:0005524">
    <property type="term" value="F:ATP binding"/>
    <property type="evidence" value="ECO:0007669"/>
    <property type="project" value="UniProtKB-KW"/>
</dbReference>
<evidence type="ECO:0000256" key="8">
    <source>
        <dbReference type="ARBA" id="ARBA00022840"/>
    </source>
</evidence>
<dbReference type="AlphaFoldDB" id="A0A8T2QQJ2"/>
<feature type="signal peptide" evidence="14">
    <location>
        <begin position="1"/>
        <end position="25"/>
    </location>
</feature>
<dbReference type="Gene3D" id="3.30.200.20">
    <property type="entry name" value="Phosphorylase Kinase, domain 1"/>
    <property type="match status" value="1"/>
</dbReference>
<keyword evidence="7" id="KW-0547">Nucleotide-binding</keyword>
<evidence type="ECO:0000259" key="15">
    <source>
        <dbReference type="PROSITE" id="PS50011"/>
    </source>
</evidence>
<dbReference type="CDD" id="cd14066">
    <property type="entry name" value="STKc_IRAK"/>
    <property type="match status" value="1"/>
</dbReference>
<dbReference type="InterPro" id="IPR001611">
    <property type="entry name" value="Leu-rich_rpt"/>
</dbReference>
<sequence length="616" mass="68005">MGAFHAALLLTAMAVWLADVNVVVADDVACLREFKMSVKDLHGYLKNWNFKNLTHGGICIFNGIQCWNNQENRVLSLKVSEAGLSGPFPSGLSKCASLTALDLSSNGFFGPLPSNICKQMAFLTILDLSSNKFSGALPDDLGNCKYLHELHLQDNQFKGPIPWGIGLLSRLTDLDISFNSLSGFIPSSFTNRSSVGLASFSAAAFANNPGLCGPPLKACGKQARKSKLPMIIGGAVTILLVLGIIVGAVVWRHFFRPKTKTNSYFRDVHKWARRIRAPRSVTVSMFEKPLVRLRLSDLMAATNDFSKENIIASGRTGTLYKACLSDGSVMAIKRLQVSSQTEKHFKSEMNTLGQLKHRNLVPLLGYCMADGEKLLVYKHMAHGSLRTALHEVPQDCRLRWTMRLKVAIGAARGFSWLHHNCNPRVIHRNISASCILLDEEFEPMITDFGLARLMNPVDTHISTFVNGDFGDVGYVAPEYVRTLVATMKGDVYSFGVVLLELITGQKAMEVYGEGDFKGNLAEWIGYLSTNGRVKEAIDSSLSSEAPGDELAQFLGIACRCVLPASPKERPTMFEVFELLREIGEKYKLIEQYEETPCCYDVKPDENNLQVTVGTEK</sequence>
<dbReference type="Pfam" id="PF00560">
    <property type="entry name" value="LRR_1"/>
    <property type="match status" value="3"/>
</dbReference>
<evidence type="ECO:0000256" key="2">
    <source>
        <dbReference type="ARBA" id="ARBA00022614"/>
    </source>
</evidence>
<dbReference type="GO" id="GO:0004672">
    <property type="term" value="F:protein kinase activity"/>
    <property type="evidence" value="ECO:0007669"/>
    <property type="project" value="InterPro"/>
</dbReference>
<keyword evidence="2" id="KW-0433">Leucine-rich repeat</keyword>
<evidence type="ECO:0000256" key="10">
    <source>
        <dbReference type="ARBA" id="ARBA00023136"/>
    </source>
</evidence>
<dbReference type="OMA" id="DACKGPK"/>
<dbReference type="InterPro" id="IPR032675">
    <property type="entry name" value="LRR_dom_sf"/>
</dbReference>
<feature type="domain" description="Protein kinase" evidence="15">
    <location>
        <begin position="305"/>
        <end position="589"/>
    </location>
</feature>
<evidence type="ECO:0000256" key="6">
    <source>
        <dbReference type="ARBA" id="ARBA00022737"/>
    </source>
</evidence>
<dbReference type="FunFam" id="1.10.510.10:FF:000388">
    <property type="entry name" value="Leucine-rich repeat receptor-like tyrosine-protein kinase PXC3"/>
    <property type="match status" value="1"/>
</dbReference>
<dbReference type="FunFam" id="3.30.200.20:FF:000428">
    <property type="entry name" value="Inactive LRR receptor-like serine/threonine-protein kinase BIR2"/>
    <property type="match status" value="1"/>
</dbReference>
<dbReference type="Gene3D" id="1.10.510.10">
    <property type="entry name" value="Transferase(Phosphotransferase) domain 1"/>
    <property type="match status" value="1"/>
</dbReference>
<dbReference type="EMBL" id="CM035438">
    <property type="protein sequence ID" value="KAH7286227.1"/>
    <property type="molecule type" value="Genomic_DNA"/>
</dbReference>
<dbReference type="InterPro" id="IPR013210">
    <property type="entry name" value="LRR_N_plant-typ"/>
</dbReference>
<dbReference type="Gene3D" id="3.80.10.10">
    <property type="entry name" value="Ribonuclease Inhibitor"/>
    <property type="match status" value="1"/>
</dbReference>
<dbReference type="InterPro" id="IPR001245">
    <property type="entry name" value="Ser-Thr/Tyr_kinase_cat_dom"/>
</dbReference>
<dbReference type="Pfam" id="PF08263">
    <property type="entry name" value="LRRNT_2"/>
    <property type="match status" value="1"/>
</dbReference>
<keyword evidence="8" id="KW-0067">ATP-binding</keyword>
<accession>A0A8T2QQJ2</accession>
<evidence type="ECO:0000256" key="9">
    <source>
        <dbReference type="ARBA" id="ARBA00022989"/>
    </source>
</evidence>
<keyword evidence="10 13" id="KW-0472">Membrane</keyword>